<accession>A0ABP8G9J6</accession>
<dbReference type="Proteomes" id="UP001501725">
    <property type="component" value="Unassembled WGS sequence"/>
</dbReference>
<feature type="signal peptide" evidence="1">
    <location>
        <begin position="1"/>
        <end position="19"/>
    </location>
</feature>
<keyword evidence="4" id="KW-1185">Reference proteome</keyword>
<keyword evidence="1" id="KW-0732">Signal</keyword>
<organism evidence="3 4">
    <name type="scientific">Flaviaesturariibacter amylovorans</name>
    <dbReference type="NCBI Taxonomy" id="1084520"/>
    <lineage>
        <taxon>Bacteria</taxon>
        <taxon>Pseudomonadati</taxon>
        <taxon>Bacteroidota</taxon>
        <taxon>Chitinophagia</taxon>
        <taxon>Chitinophagales</taxon>
        <taxon>Chitinophagaceae</taxon>
        <taxon>Flaviaestuariibacter</taxon>
    </lineage>
</organism>
<feature type="domain" description="Calcineurin-like phosphoesterase" evidence="2">
    <location>
        <begin position="55"/>
        <end position="226"/>
    </location>
</feature>
<dbReference type="EMBL" id="BAABGY010000002">
    <property type="protein sequence ID" value="GAA4320138.1"/>
    <property type="molecule type" value="Genomic_DNA"/>
</dbReference>
<protein>
    <submittedName>
        <fullName evidence="3">Metallophosphoesterase</fullName>
    </submittedName>
</protein>
<dbReference type="Pfam" id="PF00149">
    <property type="entry name" value="Metallophos"/>
    <property type="match status" value="1"/>
</dbReference>
<dbReference type="Gene3D" id="3.60.21.10">
    <property type="match status" value="1"/>
</dbReference>
<reference evidence="4" key="1">
    <citation type="journal article" date="2019" name="Int. J. Syst. Evol. Microbiol.">
        <title>The Global Catalogue of Microorganisms (GCM) 10K type strain sequencing project: providing services to taxonomists for standard genome sequencing and annotation.</title>
        <authorList>
            <consortium name="The Broad Institute Genomics Platform"/>
            <consortium name="The Broad Institute Genome Sequencing Center for Infectious Disease"/>
            <person name="Wu L."/>
            <person name="Ma J."/>
        </authorList>
    </citation>
    <scope>NUCLEOTIDE SEQUENCE [LARGE SCALE GENOMIC DNA]</scope>
    <source>
        <strain evidence="4">JCM 17919</strain>
    </source>
</reference>
<sequence length="267" mass="30200">MKRLTAALLGLALCCTACKKTFQFSPHEVRPAAGERALNAKAIARIAALPPKNSFRFLLVGDTQRFYEQVDDFVAAANALDSIDFVLLAGDITDFGMQTEFSWVHERLSRLRVPYIAIIGNHDMLANGRTAFGQMYGPENFTFSYNGYKFVCLNTNSNETGFDGSLPEMSWFGRAMADLERYDGAFVVSHMAPYDELFDRRHHDAFTALVRQSGKVRGSLHGHQHRFSMQQPYNDGIPYVVVGSFNRRNYVLVTAGKETVNYEERYY</sequence>
<dbReference type="InterPro" id="IPR051918">
    <property type="entry name" value="STPP_CPPED1"/>
</dbReference>
<dbReference type="SUPFAM" id="SSF56300">
    <property type="entry name" value="Metallo-dependent phosphatases"/>
    <property type="match status" value="1"/>
</dbReference>
<evidence type="ECO:0000313" key="3">
    <source>
        <dbReference type="EMBL" id="GAA4320138.1"/>
    </source>
</evidence>
<evidence type="ECO:0000313" key="4">
    <source>
        <dbReference type="Proteomes" id="UP001501725"/>
    </source>
</evidence>
<feature type="chain" id="PRO_5046336636" evidence="1">
    <location>
        <begin position="20"/>
        <end position="267"/>
    </location>
</feature>
<evidence type="ECO:0000256" key="1">
    <source>
        <dbReference type="SAM" id="SignalP"/>
    </source>
</evidence>
<dbReference type="InterPro" id="IPR029052">
    <property type="entry name" value="Metallo-depent_PP-like"/>
</dbReference>
<name>A0ABP8G9J6_9BACT</name>
<gene>
    <name evidence="3" type="ORF">GCM10023184_05190</name>
</gene>
<evidence type="ECO:0000259" key="2">
    <source>
        <dbReference type="Pfam" id="PF00149"/>
    </source>
</evidence>
<dbReference type="InterPro" id="IPR004843">
    <property type="entry name" value="Calcineurin-like_PHP"/>
</dbReference>
<comment type="caution">
    <text evidence="3">The sequence shown here is derived from an EMBL/GenBank/DDBJ whole genome shotgun (WGS) entry which is preliminary data.</text>
</comment>
<dbReference type="PANTHER" id="PTHR43143">
    <property type="entry name" value="METALLOPHOSPHOESTERASE, CALCINEURIN SUPERFAMILY"/>
    <property type="match status" value="1"/>
</dbReference>
<dbReference type="RefSeq" id="WP_345253129.1">
    <property type="nucleotide sequence ID" value="NZ_BAABGY010000002.1"/>
</dbReference>
<proteinExistence type="predicted"/>
<dbReference type="PANTHER" id="PTHR43143:SF1">
    <property type="entry name" value="SERINE_THREONINE-PROTEIN PHOSPHATASE CPPED1"/>
    <property type="match status" value="1"/>
</dbReference>